<dbReference type="KEGG" id="pca:Pcar_3365"/>
<organism evidence="2 3">
    <name type="scientific">Syntrophotalea carbinolica (strain DSM 2380 / NBRC 103641 / GraBd1)</name>
    <name type="common">Pelobacter carbinolicus</name>
    <dbReference type="NCBI Taxonomy" id="338963"/>
    <lineage>
        <taxon>Bacteria</taxon>
        <taxon>Pseudomonadati</taxon>
        <taxon>Thermodesulfobacteriota</taxon>
        <taxon>Desulfuromonadia</taxon>
        <taxon>Desulfuromonadales</taxon>
        <taxon>Syntrophotaleaceae</taxon>
        <taxon>Syntrophotalea</taxon>
    </lineage>
</organism>
<keyword evidence="3" id="KW-1185">Reference proteome</keyword>
<dbReference type="HOGENOM" id="CLU_1747899_0_0_7"/>
<proteinExistence type="predicted"/>
<dbReference type="Proteomes" id="UP000002534">
    <property type="component" value="Chromosome"/>
</dbReference>
<evidence type="ECO:0000256" key="1">
    <source>
        <dbReference type="SAM" id="SignalP"/>
    </source>
</evidence>
<feature type="signal peptide" evidence="1">
    <location>
        <begin position="1"/>
        <end position="18"/>
    </location>
</feature>
<evidence type="ECO:0000313" key="2">
    <source>
        <dbReference type="EMBL" id="ABI81980.1"/>
    </source>
</evidence>
<feature type="chain" id="PRO_5004170003" description="DUF3888 domain-containing protein" evidence="1">
    <location>
        <begin position="19"/>
        <end position="149"/>
    </location>
</feature>
<gene>
    <name evidence="2" type="ordered locus">Pcar_3365</name>
</gene>
<dbReference type="EMBL" id="CP000142">
    <property type="protein sequence ID" value="ABI81980.1"/>
    <property type="molecule type" value="Genomic_DNA"/>
</dbReference>
<reference evidence="3" key="1">
    <citation type="submission" date="2005-10" db="EMBL/GenBank/DDBJ databases">
        <title>Complete sequence of Pelobacter carbinolicus DSM 2380.</title>
        <authorList>
            <person name="Copeland A."/>
            <person name="Lucas S."/>
            <person name="Lapidus A."/>
            <person name="Barry K."/>
            <person name="Detter J.C."/>
            <person name="Glavina T."/>
            <person name="Hammon N."/>
            <person name="Israni S."/>
            <person name="Pitluck S."/>
            <person name="Chertkov O."/>
            <person name="Schmutz J."/>
            <person name="Larimer F."/>
            <person name="Land M."/>
            <person name="Kyrpides N."/>
            <person name="Ivanova N."/>
            <person name="Richardson P."/>
        </authorList>
    </citation>
    <scope>NUCLEOTIDE SEQUENCE [LARGE SCALE GENOMIC DNA]</scope>
    <source>
        <strain evidence="3">DSM 2380 / NBRC 103641 / GraBd1</strain>
    </source>
</reference>
<evidence type="ECO:0000313" key="3">
    <source>
        <dbReference type="Proteomes" id="UP000002534"/>
    </source>
</evidence>
<evidence type="ECO:0008006" key="4">
    <source>
        <dbReference type="Google" id="ProtNLM"/>
    </source>
</evidence>
<protein>
    <recommendedName>
        <fullName evidence="4">DUF3888 domain-containing protein</fullName>
    </recommendedName>
</protein>
<dbReference type="RefSeq" id="WP_011342263.1">
    <property type="nucleotide sequence ID" value="NC_007498.2"/>
</dbReference>
<sequence length="149" mass="17487">MKKIIIFLILSFSINSFAGTLNSPSLSQTKTEGVEVVEKVMDNLMAYLSLETSDRYNRDKYKTAIIGQFSEKYFRDAGIDKYMLKINYYMPEGYRIVSIDPGFINVKLYSNTYGWKKYISIKLVNENGCLLIRPSKIYKNYIYWWTDTK</sequence>
<name>Q0C6F8_SYNC1</name>
<accession>Q0C6F8</accession>
<keyword evidence="1" id="KW-0732">Signal</keyword>
<reference evidence="2 3" key="2">
    <citation type="journal article" date="2012" name="BMC Genomics">
        <title>The genome of Pelobacter carbinolicus reveals surprising metabolic capabilities and physiological features.</title>
        <authorList>
            <person name="Aklujkar M."/>
            <person name="Haveman S.A."/>
            <person name="Didonato R.Jr."/>
            <person name="Chertkov O."/>
            <person name="Han C.S."/>
            <person name="Land M.L."/>
            <person name="Brown P."/>
            <person name="Lovley D.R."/>
        </authorList>
    </citation>
    <scope>NUCLEOTIDE SEQUENCE [LARGE SCALE GENOMIC DNA]</scope>
    <source>
        <strain evidence="3">DSM 2380 / NBRC 103641 / GraBd1</strain>
    </source>
</reference>
<dbReference type="AlphaFoldDB" id="Q0C6F8"/>